<name>A0ABX2PUS5_9RHOB</name>
<dbReference type="InterPro" id="IPR036291">
    <property type="entry name" value="NAD(P)-bd_dom_sf"/>
</dbReference>
<dbReference type="SUPFAM" id="SSF51735">
    <property type="entry name" value="NAD(P)-binding Rossmann-fold domains"/>
    <property type="match status" value="1"/>
</dbReference>
<dbReference type="SUPFAM" id="SSF48179">
    <property type="entry name" value="6-phosphogluconate dehydrogenase C-terminal domain-like"/>
    <property type="match status" value="1"/>
</dbReference>
<dbReference type="InterPro" id="IPR029154">
    <property type="entry name" value="HIBADH-like_NADP-bd"/>
</dbReference>
<dbReference type="InterPro" id="IPR013328">
    <property type="entry name" value="6PGD_dom2"/>
</dbReference>
<reference evidence="5 6" key="1">
    <citation type="submission" date="2020-06" db="EMBL/GenBank/DDBJ databases">
        <authorList>
            <person name="Cao W.R."/>
        </authorList>
    </citation>
    <scope>NUCLEOTIDE SEQUENCE [LARGE SCALE GENOMIC DNA]</scope>
    <source>
        <strain evidence="5 6">B1Z28</strain>
    </source>
</reference>
<dbReference type="EMBL" id="JABXWT010000016">
    <property type="protein sequence ID" value="NVO57928.1"/>
    <property type="molecule type" value="Genomic_DNA"/>
</dbReference>
<dbReference type="Pfam" id="PF14833">
    <property type="entry name" value="NAD_binding_11"/>
    <property type="match status" value="1"/>
</dbReference>
<comment type="caution">
    <text evidence="5">The sequence shown here is derived from an EMBL/GenBank/DDBJ whole genome shotgun (WGS) entry which is preliminary data.</text>
</comment>
<dbReference type="PANTHER" id="PTHR43060">
    <property type="entry name" value="3-HYDROXYISOBUTYRATE DEHYDROGENASE-LIKE 1, MITOCHONDRIAL-RELATED"/>
    <property type="match status" value="1"/>
</dbReference>
<evidence type="ECO:0000256" key="2">
    <source>
        <dbReference type="ARBA" id="ARBA00023027"/>
    </source>
</evidence>
<evidence type="ECO:0000313" key="6">
    <source>
        <dbReference type="Proteomes" id="UP000630805"/>
    </source>
</evidence>
<dbReference type="InterPro" id="IPR015815">
    <property type="entry name" value="HIBADH-related"/>
</dbReference>
<dbReference type="Proteomes" id="UP000630805">
    <property type="component" value="Unassembled WGS sequence"/>
</dbReference>
<dbReference type="RefSeq" id="WP_176866992.1">
    <property type="nucleotide sequence ID" value="NZ_JABXWT010000016.1"/>
</dbReference>
<gene>
    <name evidence="5" type="ORF">HW561_19190</name>
</gene>
<feature type="domain" description="3-hydroxyisobutyrate dehydrogenase-like NAD-binding" evidence="4">
    <location>
        <begin position="166"/>
        <end position="275"/>
    </location>
</feature>
<evidence type="ECO:0000259" key="4">
    <source>
        <dbReference type="Pfam" id="PF14833"/>
    </source>
</evidence>
<dbReference type="PANTHER" id="PTHR43060:SF15">
    <property type="entry name" value="3-HYDROXYISOBUTYRATE DEHYDROGENASE-LIKE 1, MITOCHONDRIAL-RELATED"/>
    <property type="match status" value="1"/>
</dbReference>
<dbReference type="PIRSF" id="PIRSF000103">
    <property type="entry name" value="HIBADH"/>
    <property type="match status" value="1"/>
</dbReference>
<keyword evidence="2" id="KW-0520">NAD</keyword>
<dbReference type="Pfam" id="PF03446">
    <property type="entry name" value="NAD_binding_2"/>
    <property type="match status" value="1"/>
</dbReference>
<evidence type="ECO:0000259" key="3">
    <source>
        <dbReference type="Pfam" id="PF03446"/>
    </source>
</evidence>
<keyword evidence="6" id="KW-1185">Reference proteome</keyword>
<sequence length="302" mass="30999">MLRAGVIGLGDMGSGLAKNLIKNGFATTGLDLSEDRMSAFAAMGGILAPSVAEVGANADAVYVMVMNGAQAKAVILGDNGLISHMTKGGAVVLTATIKPSEAREIATAMEGSGVHLIDSPVSGGFPGAQSGALTMMAAGEPSVLDTYKPVMEAVSKTIHRVGAQAGDGQVVKSCLQTLIGSIFGATFEAAALAAKAGVSGQVLFDVFSTSGAGCGVSNTALENIIDRKFEGTGSGIGTMHKDLTISLDMAEEIGVPLFMASTAMQIFHQGKTKYPEGDNWVCTRVMEEIVGAELHRQKRKDT</sequence>
<dbReference type="Gene3D" id="3.40.50.720">
    <property type="entry name" value="NAD(P)-binding Rossmann-like Domain"/>
    <property type="match status" value="1"/>
</dbReference>
<organism evidence="5 6">
    <name type="scientific">Ruegeria haliotis</name>
    <dbReference type="NCBI Taxonomy" id="2747601"/>
    <lineage>
        <taxon>Bacteria</taxon>
        <taxon>Pseudomonadati</taxon>
        <taxon>Pseudomonadota</taxon>
        <taxon>Alphaproteobacteria</taxon>
        <taxon>Rhodobacterales</taxon>
        <taxon>Roseobacteraceae</taxon>
        <taxon>Ruegeria</taxon>
    </lineage>
</organism>
<dbReference type="InterPro" id="IPR008927">
    <property type="entry name" value="6-PGluconate_DH-like_C_sf"/>
</dbReference>
<keyword evidence="1" id="KW-0560">Oxidoreductase</keyword>
<evidence type="ECO:0000313" key="5">
    <source>
        <dbReference type="EMBL" id="NVO57928.1"/>
    </source>
</evidence>
<protein>
    <submittedName>
        <fullName evidence="5">NAD(P)-dependent oxidoreductase</fullName>
    </submittedName>
</protein>
<dbReference type="Gene3D" id="1.10.1040.10">
    <property type="entry name" value="N-(1-d-carboxylethyl)-l-norvaline Dehydrogenase, domain 2"/>
    <property type="match status" value="1"/>
</dbReference>
<feature type="domain" description="6-phosphogluconate dehydrogenase NADP-binding" evidence="3">
    <location>
        <begin position="5"/>
        <end position="162"/>
    </location>
</feature>
<accession>A0ABX2PUS5</accession>
<proteinExistence type="predicted"/>
<dbReference type="InterPro" id="IPR006115">
    <property type="entry name" value="6PGDH_NADP-bd"/>
</dbReference>
<evidence type="ECO:0000256" key="1">
    <source>
        <dbReference type="ARBA" id="ARBA00023002"/>
    </source>
</evidence>